<dbReference type="Proteomes" id="UP000807342">
    <property type="component" value="Unassembled WGS sequence"/>
</dbReference>
<keyword evidence="1" id="KW-0786">Thiamine pyrophosphate</keyword>
<dbReference type="EMBL" id="MU151960">
    <property type="protein sequence ID" value="KAF9441313.1"/>
    <property type="molecule type" value="Genomic_DNA"/>
</dbReference>
<evidence type="ECO:0000259" key="3">
    <source>
        <dbReference type="Pfam" id="PF02775"/>
    </source>
</evidence>
<dbReference type="GO" id="GO:0003824">
    <property type="term" value="F:catalytic activity"/>
    <property type="evidence" value="ECO:0007669"/>
    <property type="project" value="InterPro"/>
</dbReference>
<evidence type="ECO:0000256" key="2">
    <source>
        <dbReference type="SAM" id="MobiDB-lite"/>
    </source>
</evidence>
<name>A0A9P5WYP2_9AGAR</name>
<reference evidence="4" key="1">
    <citation type="submission" date="2020-11" db="EMBL/GenBank/DDBJ databases">
        <authorList>
            <consortium name="DOE Joint Genome Institute"/>
            <person name="Ahrendt S."/>
            <person name="Riley R."/>
            <person name="Andreopoulos W."/>
            <person name="Labutti K."/>
            <person name="Pangilinan J."/>
            <person name="Ruiz-Duenas F.J."/>
            <person name="Barrasa J.M."/>
            <person name="Sanchez-Garcia M."/>
            <person name="Camarero S."/>
            <person name="Miyauchi S."/>
            <person name="Serrano A."/>
            <person name="Linde D."/>
            <person name="Babiker R."/>
            <person name="Drula E."/>
            <person name="Ayuso-Fernandez I."/>
            <person name="Pacheco R."/>
            <person name="Padilla G."/>
            <person name="Ferreira P."/>
            <person name="Barriuso J."/>
            <person name="Kellner H."/>
            <person name="Castanera R."/>
            <person name="Alfaro M."/>
            <person name="Ramirez L."/>
            <person name="Pisabarro A.G."/>
            <person name="Kuo A."/>
            <person name="Tritt A."/>
            <person name="Lipzen A."/>
            <person name="He G."/>
            <person name="Yan M."/>
            <person name="Ng V."/>
            <person name="Cullen D."/>
            <person name="Martin F."/>
            <person name="Rosso M.-N."/>
            <person name="Henrissat B."/>
            <person name="Hibbett D."/>
            <person name="Martinez A.T."/>
            <person name="Grigoriev I.V."/>
        </authorList>
    </citation>
    <scope>NUCLEOTIDE SEQUENCE</scope>
    <source>
        <strain evidence="4">MF-IS2</strain>
    </source>
</reference>
<dbReference type="SUPFAM" id="SSF52518">
    <property type="entry name" value="Thiamin diphosphate-binding fold (THDP-binding)"/>
    <property type="match status" value="1"/>
</dbReference>
<dbReference type="InterPro" id="IPR000399">
    <property type="entry name" value="TPP-bd_CS"/>
</dbReference>
<feature type="domain" description="Thiamine pyrophosphate enzyme TPP-binding" evidence="3">
    <location>
        <begin position="60"/>
        <end position="104"/>
    </location>
</feature>
<dbReference type="InterPro" id="IPR029061">
    <property type="entry name" value="THDP-binding"/>
</dbReference>
<gene>
    <name evidence="4" type="ORF">P691DRAFT_766443</name>
</gene>
<dbReference type="Pfam" id="PF02775">
    <property type="entry name" value="TPP_enzyme_C"/>
    <property type="match status" value="1"/>
</dbReference>
<keyword evidence="5" id="KW-1185">Reference proteome</keyword>
<evidence type="ECO:0000313" key="4">
    <source>
        <dbReference type="EMBL" id="KAF9441313.1"/>
    </source>
</evidence>
<comment type="caution">
    <text evidence="4">The sequence shown here is derived from an EMBL/GenBank/DDBJ whole genome shotgun (WGS) entry which is preliminary data.</text>
</comment>
<dbReference type="GO" id="GO:0000287">
    <property type="term" value="F:magnesium ion binding"/>
    <property type="evidence" value="ECO:0007669"/>
    <property type="project" value="InterPro"/>
</dbReference>
<proteinExistence type="predicted"/>
<dbReference type="PROSITE" id="PS00187">
    <property type="entry name" value="TPP_ENZYMES"/>
    <property type="match status" value="1"/>
</dbReference>
<accession>A0A9P5WYP2</accession>
<feature type="region of interest" description="Disordered" evidence="2">
    <location>
        <begin position="1"/>
        <end position="28"/>
    </location>
</feature>
<dbReference type="GO" id="GO:0030976">
    <property type="term" value="F:thiamine pyrophosphate binding"/>
    <property type="evidence" value="ECO:0007669"/>
    <property type="project" value="InterPro"/>
</dbReference>
<sequence>MRHLRRKPRLPSWPRVPQATGEEGKHPGLYGLQGLGAFDEIDPPLATEYEPQEVVEKLDRPFLEVIGFGLPAVISASVIAPNKIAVGIDGDASSNTTAGELATAPYGIAIARSLLRETLLPHGNTNPDFVFLTKAICVYAIRCRSLEEHPENEGAVKA</sequence>
<dbReference type="Gene3D" id="3.40.50.970">
    <property type="match status" value="1"/>
</dbReference>
<dbReference type="AlphaFoldDB" id="A0A9P5WYP2"/>
<organism evidence="4 5">
    <name type="scientific">Macrolepiota fuliginosa MF-IS2</name>
    <dbReference type="NCBI Taxonomy" id="1400762"/>
    <lineage>
        <taxon>Eukaryota</taxon>
        <taxon>Fungi</taxon>
        <taxon>Dikarya</taxon>
        <taxon>Basidiomycota</taxon>
        <taxon>Agaricomycotina</taxon>
        <taxon>Agaricomycetes</taxon>
        <taxon>Agaricomycetidae</taxon>
        <taxon>Agaricales</taxon>
        <taxon>Agaricineae</taxon>
        <taxon>Agaricaceae</taxon>
        <taxon>Macrolepiota</taxon>
    </lineage>
</organism>
<dbReference type="InterPro" id="IPR011766">
    <property type="entry name" value="TPP_enzyme_TPP-bd"/>
</dbReference>
<evidence type="ECO:0000313" key="5">
    <source>
        <dbReference type="Proteomes" id="UP000807342"/>
    </source>
</evidence>
<evidence type="ECO:0000256" key="1">
    <source>
        <dbReference type="ARBA" id="ARBA00023052"/>
    </source>
</evidence>
<protein>
    <recommendedName>
        <fullName evidence="3">Thiamine pyrophosphate enzyme TPP-binding domain-containing protein</fullName>
    </recommendedName>
</protein>